<dbReference type="PANTHER" id="PTHR12598:SF0">
    <property type="entry name" value="COPPER HOMEOSTASIS PROTEIN CUTC HOMOLOG"/>
    <property type="match status" value="1"/>
</dbReference>
<comment type="caution">
    <text evidence="2">Once thought to be involved in copper homeostasis, experiments in E.coli have shown this is not the case.</text>
</comment>
<dbReference type="HAMAP" id="MF_00795">
    <property type="entry name" value="CutC"/>
    <property type="match status" value="1"/>
</dbReference>
<keyword evidence="4" id="KW-1185">Reference proteome</keyword>
<protein>
    <recommendedName>
        <fullName evidence="2">PF03932 family protein CutC</fullName>
    </recommendedName>
</protein>
<proteinExistence type="inferred from homology"/>
<reference evidence="3 4" key="1">
    <citation type="submission" date="2022-03" db="EMBL/GenBank/DDBJ databases">
        <title>Hymenobactersp. isolated from the air.</title>
        <authorList>
            <person name="Won M."/>
            <person name="Kwon S.-W."/>
        </authorList>
    </citation>
    <scope>NUCLEOTIDE SEQUENCE [LARGE SCALE GENOMIC DNA]</scope>
    <source>
        <strain evidence="3 4">KACC 22596</strain>
    </source>
</reference>
<dbReference type="Pfam" id="PF03932">
    <property type="entry name" value="CutC"/>
    <property type="match status" value="1"/>
</dbReference>
<dbReference type="RefSeq" id="WP_243510627.1">
    <property type="nucleotide sequence ID" value="NZ_CP094534.1"/>
</dbReference>
<accession>A0ABY4B034</accession>
<dbReference type="InterPro" id="IPR036822">
    <property type="entry name" value="CutC-like_dom_sf"/>
</dbReference>
<comment type="subcellular location">
    <subcellularLocation>
        <location evidence="2">Cytoplasm</location>
    </subcellularLocation>
</comment>
<comment type="similarity">
    <text evidence="1 2">Belongs to the CutC family.</text>
</comment>
<evidence type="ECO:0000256" key="2">
    <source>
        <dbReference type="HAMAP-Rule" id="MF_00795"/>
    </source>
</evidence>
<evidence type="ECO:0000313" key="4">
    <source>
        <dbReference type="Proteomes" id="UP000831390"/>
    </source>
</evidence>
<dbReference type="PANTHER" id="PTHR12598">
    <property type="entry name" value="COPPER HOMEOSTASIS PROTEIN CUTC"/>
    <property type="match status" value="1"/>
</dbReference>
<dbReference type="Gene3D" id="3.20.20.380">
    <property type="entry name" value="Copper homeostasis (CutC) domain"/>
    <property type="match status" value="1"/>
</dbReference>
<organism evidence="3 4">
    <name type="scientific">Hymenobacter monticola</name>
    <dbReference type="NCBI Taxonomy" id="1705399"/>
    <lineage>
        <taxon>Bacteria</taxon>
        <taxon>Pseudomonadati</taxon>
        <taxon>Bacteroidota</taxon>
        <taxon>Cytophagia</taxon>
        <taxon>Cytophagales</taxon>
        <taxon>Hymenobacteraceae</taxon>
        <taxon>Hymenobacter</taxon>
    </lineage>
</organism>
<evidence type="ECO:0000256" key="1">
    <source>
        <dbReference type="ARBA" id="ARBA00007768"/>
    </source>
</evidence>
<name>A0ABY4B034_9BACT</name>
<dbReference type="InterPro" id="IPR005627">
    <property type="entry name" value="CutC-like"/>
</dbReference>
<gene>
    <name evidence="2" type="primary">cutC</name>
    <name evidence="3" type="ORF">MTP16_14420</name>
</gene>
<keyword evidence="2" id="KW-0963">Cytoplasm</keyword>
<evidence type="ECO:0000313" key="3">
    <source>
        <dbReference type="EMBL" id="UOE32325.1"/>
    </source>
</evidence>
<dbReference type="Proteomes" id="UP000831390">
    <property type="component" value="Chromosome"/>
</dbReference>
<dbReference type="EMBL" id="CP094534">
    <property type="protein sequence ID" value="UOE32325.1"/>
    <property type="molecule type" value="Genomic_DNA"/>
</dbReference>
<sequence>MTFNSMPLTLEICAASLPSALAAQAGGAHRIELCQNLEQGGITPSYGLIRETLAQLSIPVFVLVRPRPCGFVYSADELAIMRTDIEACRQLGAAGVVLGALDTAGRVAIPACRGLIERAGAMQITFHRAFDVCPNQAQALEDVIALGCQRVLTSGGQATAEAGQDRLAALVQQAGGRISIMPGAGVSAANLQTLARQTGAHEFHSSAKRRVPANPADGLFQTEQFETDAALVAELVSRL</sequence>
<dbReference type="SUPFAM" id="SSF110395">
    <property type="entry name" value="CutC-like"/>
    <property type="match status" value="1"/>
</dbReference>